<dbReference type="GO" id="GO:1990837">
    <property type="term" value="F:sequence-specific double-stranded DNA binding"/>
    <property type="evidence" value="ECO:0007669"/>
    <property type="project" value="TreeGrafter"/>
</dbReference>
<dbReference type="EMBL" id="QKKF02022725">
    <property type="protein sequence ID" value="RZF38270.1"/>
    <property type="molecule type" value="Genomic_DNA"/>
</dbReference>
<feature type="domain" description="BED-type" evidence="5">
    <location>
        <begin position="494"/>
        <end position="543"/>
    </location>
</feature>
<dbReference type="InterPro" id="IPR053031">
    <property type="entry name" value="Cuticle_assoc_protein"/>
</dbReference>
<keyword evidence="3" id="KW-0862">Zinc</keyword>
<evidence type="ECO:0000256" key="2">
    <source>
        <dbReference type="ARBA" id="ARBA00022771"/>
    </source>
</evidence>
<dbReference type="PANTHER" id="PTHR34396">
    <property type="entry name" value="OS03G0264950 PROTEIN-RELATED"/>
    <property type="match status" value="1"/>
</dbReference>
<name>A0A482WYZ9_LAOST</name>
<dbReference type="PROSITE" id="PS50808">
    <property type="entry name" value="ZF_BED"/>
    <property type="match status" value="4"/>
</dbReference>
<dbReference type="InterPro" id="IPR013087">
    <property type="entry name" value="Znf_C2H2_type"/>
</dbReference>
<keyword evidence="1" id="KW-0479">Metal-binding</keyword>
<evidence type="ECO:0000256" key="4">
    <source>
        <dbReference type="PROSITE-ProRule" id="PRU00027"/>
    </source>
</evidence>
<feature type="domain" description="BED-type" evidence="5">
    <location>
        <begin position="627"/>
        <end position="678"/>
    </location>
</feature>
<keyword evidence="7" id="KW-1185">Reference proteome</keyword>
<dbReference type="STRING" id="195883.A0A482WYZ9"/>
<dbReference type="SMART" id="SM00614">
    <property type="entry name" value="ZnF_BED"/>
    <property type="match status" value="5"/>
</dbReference>
<accession>A0A482WYZ9</accession>
<dbReference type="AlphaFoldDB" id="A0A482WYZ9"/>
<dbReference type="PROSITE" id="PS00028">
    <property type="entry name" value="ZINC_FINGER_C2H2_1"/>
    <property type="match status" value="1"/>
</dbReference>
<dbReference type="InParanoid" id="A0A482WYZ9"/>
<protein>
    <recommendedName>
        <fullName evidence="5">BED-type domain-containing protein</fullName>
    </recommendedName>
</protein>
<evidence type="ECO:0000256" key="3">
    <source>
        <dbReference type="ARBA" id="ARBA00022833"/>
    </source>
</evidence>
<evidence type="ECO:0000313" key="6">
    <source>
        <dbReference type="EMBL" id="RZF38270.1"/>
    </source>
</evidence>
<dbReference type="InterPro" id="IPR036236">
    <property type="entry name" value="Znf_C2H2_sf"/>
</dbReference>
<dbReference type="PANTHER" id="PTHR34396:SF25">
    <property type="entry name" value="BOUNDARY ELEMENT ASSOCIATED FACTOR"/>
    <property type="match status" value="1"/>
</dbReference>
<dbReference type="Proteomes" id="UP000291343">
    <property type="component" value="Unassembled WGS sequence"/>
</dbReference>
<dbReference type="SMART" id="SM00355">
    <property type="entry name" value="ZnF_C2H2"/>
    <property type="match status" value="6"/>
</dbReference>
<comment type="caution">
    <text evidence="6">The sequence shown here is derived from an EMBL/GenBank/DDBJ whole genome shotgun (WGS) entry which is preliminary data.</text>
</comment>
<gene>
    <name evidence="6" type="ORF">LSTR_LSTR008993</name>
</gene>
<organism evidence="6 7">
    <name type="scientific">Laodelphax striatellus</name>
    <name type="common">Small brown planthopper</name>
    <name type="synonym">Delphax striatella</name>
    <dbReference type="NCBI Taxonomy" id="195883"/>
    <lineage>
        <taxon>Eukaryota</taxon>
        <taxon>Metazoa</taxon>
        <taxon>Ecdysozoa</taxon>
        <taxon>Arthropoda</taxon>
        <taxon>Hexapoda</taxon>
        <taxon>Insecta</taxon>
        <taxon>Pterygota</taxon>
        <taxon>Neoptera</taxon>
        <taxon>Paraneoptera</taxon>
        <taxon>Hemiptera</taxon>
        <taxon>Auchenorrhyncha</taxon>
        <taxon>Fulgoroidea</taxon>
        <taxon>Delphacidae</taxon>
        <taxon>Criomorphinae</taxon>
        <taxon>Laodelphax</taxon>
    </lineage>
</organism>
<feature type="domain" description="BED-type" evidence="5">
    <location>
        <begin position="856"/>
        <end position="908"/>
    </location>
</feature>
<sequence length="916" mass="104488">MFYENRRLFCKNSKRQVVKKYVMKELRKSLQCRFCPAHFSEWKSFRKHIRLSHEDHDCKKEIRFSKTLFSNRICKVSLPTKSSSVKCKLCGEYLPHSDRETCKKHMNEKHNLAFITGATYENYKDCEISHHGNIVSMNDEIVLKDDSHVNTFFVRSGSSYAKCKLCKKFISKSIYCRHRIPSIYSLSFGVKSVEKFENLSTVGKKSVPKKMSSPIYSSSLNIVKNYCDICLKNPMSSICRCIVNRRFVPTVIRQNESVLSTEYLQDISKSERQVYSVLFSLNYFEKSCCLLCSEKISQSSKLLACFDHFRLNHGTLVKNWKRMCKTVERRRLMDNIEYTTYFDDSLFGLLNAGKNRTVESNAISEQPAMILNSADENQGASESENPVLCYEIDNANPNSSFNFASENATSSFSISSANPTASLDFNNENPSSNFIVISEINTLDSIGNPTSSQDVDTETHSSVLAITSSENQGVNVAGEAEVAPTYEERFGERRRTSVLWSFFTRIGPKAAACNACSRVSQISSLANLSRHLKNKHPKLAELLKQKRIKQILSESGQSQSGVPVFNKWMYFNKLNNEWAECNKCKRYISMRGGSTGNLLRHLRSKNCINKEVVCHSTNEPKAKESRRSASNVWQYFEKESSDKAVCSTCKHTISIKNNNTSNLARHLRTVHSMYIFPSSTFNLEVSDLKIVAHDSTPLVQYKYVVDEQLNISQVTNNDSFANNEACNSGENLLEETFPSYIAEEVVDVNPVPVQNDDEAPETISLDTLLNKIYRSPSWKYFTKLANARVRCNLCKKTLAFKSSKCINNLTRHLKKKHASEIASTHPEPEPDGEKFVVFVDANSETEVPTKKVNKRPRTSYLWNYFTRSDHLKIVTCNICQIDLSYKSCPISNLRRHLEVKHSNVLKDIKMKPLSSE</sequence>
<dbReference type="GO" id="GO:0006357">
    <property type="term" value="P:regulation of transcription by RNA polymerase II"/>
    <property type="evidence" value="ECO:0007669"/>
    <property type="project" value="TreeGrafter"/>
</dbReference>
<keyword evidence="2 4" id="KW-0863">Zinc-finger</keyword>
<reference evidence="6 7" key="1">
    <citation type="journal article" date="2017" name="Gigascience">
        <title>Genome sequence of the small brown planthopper, Laodelphax striatellus.</title>
        <authorList>
            <person name="Zhu J."/>
            <person name="Jiang F."/>
            <person name="Wang X."/>
            <person name="Yang P."/>
            <person name="Bao Y."/>
            <person name="Zhao W."/>
            <person name="Wang W."/>
            <person name="Lu H."/>
            <person name="Wang Q."/>
            <person name="Cui N."/>
            <person name="Li J."/>
            <person name="Chen X."/>
            <person name="Luo L."/>
            <person name="Yu J."/>
            <person name="Kang L."/>
            <person name="Cui F."/>
        </authorList>
    </citation>
    <scope>NUCLEOTIDE SEQUENCE [LARGE SCALE GENOMIC DNA]</scope>
    <source>
        <strain evidence="6">Lst14</strain>
    </source>
</reference>
<evidence type="ECO:0000259" key="5">
    <source>
        <dbReference type="PROSITE" id="PS50808"/>
    </source>
</evidence>
<dbReference type="InterPro" id="IPR003656">
    <property type="entry name" value="Znf_BED"/>
</dbReference>
<proteinExistence type="predicted"/>
<dbReference type="GO" id="GO:0005634">
    <property type="term" value="C:nucleus"/>
    <property type="evidence" value="ECO:0007669"/>
    <property type="project" value="TreeGrafter"/>
</dbReference>
<dbReference type="OrthoDB" id="1607513at2759"/>
<dbReference type="SUPFAM" id="SSF57667">
    <property type="entry name" value="beta-beta-alpha zinc fingers"/>
    <property type="match status" value="4"/>
</dbReference>
<dbReference type="GO" id="GO:0008270">
    <property type="term" value="F:zinc ion binding"/>
    <property type="evidence" value="ECO:0007669"/>
    <property type="project" value="UniProtKB-KW"/>
</dbReference>
<evidence type="ECO:0000313" key="7">
    <source>
        <dbReference type="Proteomes" id="UP000291343"/>
    </source>
</evidence>
<evidence type="ECO:0000256" key="1">
    <source>
        <dbReference type="ARBA" id="ARBA00022723"/>
    </source>
</evidence>
<feature type="domain" description="BED-type" evidence="5">
    <location>
        <begin position="772"/>
        <end position="824"/>
    </location>
</feature>
<dbReference type="Pfam" id="PF02892">
    <property type="entry name" value="zf-BED"/>
    <property type="match status" value="5"/>
</dbReference>